<name>A0ABX0GSI3_9ACTN</name>
<feature type="active site" description="Charge relay system" evidence="5">
    <location>
        <position position="183"/>
    </location>
</feature>
<dbReference type="RefSeq" id="WP_166280759.1">
    <property type="nucleotide sequence ID" value="NZ_JAANNP010000003.1"/>
</dbReference>
<keyword evidence="2 5" id="KW-0645">Protease</keyword>
<organism evidence="9 10">
    <name type="scientific">Motilibacter deserti</name>
    <dbReference type="NCBI Taxonomy" id="2714956"/>
    <lineage>
        <taxon>Bacteria</taxon>
        <taxon>Bacillati</taxon>
        <taxon>Actinomycetota</taxon>
        <taxon>Actinomycetes</taxon>
        <taxon>Motilibacterales</taxon>
        <taxon>Motilibacteraceae</taxon>
        <taxon>Motilibacter</taxon>
    </lineage>
</organism>
<keyword evidence="3 5" id="KW-0378">Hydrolase</keyword>
<dbReference type="PRINTS" id="PR00723">
    <property type="entry name" value="SUBTILISIN"/>
</dbReference>
<dbReference type="PROSITE" id="PS00138">
    <property type="entry name" value="SUBTILASE_SER"/>
    <property type="match status" value="1"/>
</dbReference>
<gene>
    <name evidence="9" type="ORF">G9H71_08540</name>
</gene>
<dbReference type="InterPro" id="IPR050131">
    <property type="entry name" value="Peptidase_S8_subtilisin-like"/>
</dbReference>
<dbReference type="Pfam" id="PF00082">
    <property type="entry name" value="Peptidase_S8"/>
    <property type="match status" value="1"/>
</dbReference>
<dbReference type="EMBL" id="JAANNP010000003">
    <property type="protein sequence ID" value="NHC13827.1"/>
    <property type="molecule type" value="Genomic_DNA"/>
</dbReference>
<dbReference type="InterPro" id="IPR023827">
    <property type="entry name" value="Peptidase_S8_Asp-AS"/>
</dbReference>
<dbReference type="InterPro" id="IPR023828">
    <property type="entry name" value="Peptidase_S8_Ser-AS"/>
</dbReference>
<dbReference type="InterPro" id="IPR015500">
    <property type="entry name" value="Peptidase_S8_subtilisin-rel"/>
</dbReference>
<evidence type="ECO:0000256" key="6">
    <source>
        <dbReference type="RuleBase" id="RU003355"/>
    </source>
</evidence>
<feature type="active site" description="Charge relay system" evidence="5">
    <location>
        <position position="352"/>
    </location>
</feature>
<feature type="domain" description="Peptidase S8/S53" evidence="8">
    <location>
        <begin position="136"/>
        <end position="369"/>
    </location>
</feature>
<dbReference type="PROSITE" id="PS51892">
    <property type="entry name" value="SUBTILASE"/>
    <property type="match status" value="1"/>
</dbReference>
<dbReference type="PANTHER" id="PTHR43806">
    <property type="entry name" value="PEPTIDASE S8"/>
    <property type="match status" value="1"/>
</dbReference>
<accession>A0ABX0GSI3</accession>
<evidence type="ECO:0000313" key="9">
    <source>
        <dbReference type="EMBL" id="NHC13827.1"/>
    </source>
</evidence>
<comment type="caution">
    <text evidence="9">The sequence shown here is derived from an EMBL/GenBank/DDBJ whole genome shotgun (WGS) entry which is preliminary data.</text>
</comment>
<dbReference type="Gene3D" id="3.40.50.200">
    <property type="entry name" value="Peptidase S8/S53 domain"/>
    <property type="match status" value="1"/>
</dbReference>
<evidence type="ECO:0000256" key="7">
    <source>
        <dbReference type="SAM" id="MobiDB-lite"/>
    </source>
</evidence>
<feature type="active site" description="Charge relay system" evidence="5">
    <location>
        <position position="142"/>
    </location>
</feature>
<evidence type="ECO:0000313" key="10">
    <source>
        <dbReference type="Proteomes" id="UP000800981"/>
    </source>
</evidence>
<keyword evidence="4 5" id="KW-0720">Serine protease</keyword>
<dbReference type="CDD" id="cd00306">
    <property type="entry name" value="Peptidases_S8_S53"/>
    <property type="match status" value="1"/>
</dbReference>
<evidence type="ECO:0000256" key="5">
    <source>
        <dbReference type="PROSITE-ProRule" id="PRU01240"/>
    </source>
</evidence>
<evidence type="ECO:0000256" key="1">
    <source>
        <dbReference type="ARBA" id="ARBA00011073"/>
    </source>
</evidence>
<evidence type="ECO:0000256" key="2">
    <source>
        <dbReference type="ARBA" id="ARBA00022670"/>
    </source>
</evidence>
<reference evidence="9 10" key="1">
    <citation type="submission" date="2020-03" db="EMBL/GenBank/DDBJ databases">
        <title>Two novel Motilibacter sp.</title>
        <authorList>
            <person name="Liu S."/>
        </authorList>
    </citation>
    <scope>NUCLEOTIDE SEQUENCE [LARGE SCALE GENOMIC DNA]</scope>
    <source>
        <strain evidence="9 10">E257</strain>
    </source>
</reference>
<sequence>MVDQGLRLERILRTHDEFVVVGEASETAAVVRRDSLVVPPAAADRLTSALQHRYAGGVDDLGHLGLARVRVRGFDRGDQISDFVREQQLPVRPVHLMLGAPFYGGGPADKPRPIPALAAPGPRADAAAGAPAPARATVAVLDTGISRNHPWFPADVWEPVDGLATWDELDVDNDYALDAQAGHGTAIAGIVRREAPDAALLVGRVLDSAGVSDEVAVADALSKLRAHAARTGRPVDVVNLSLSCYTHDDEPPPSVSREIAAFGPGTVFVAAAGNASSRRPAYPAALEDVIGVGALDEGRPAAFSNSGSWVDAWAPGARVATTFVTRRDDSALPGLDIDEKCLAGYVEWSGTSFAAPYVAGAIAAARSAGRSPAQARAQARARFREPQP</sequence>
<evidence type="ECO:0000259" key="8">
    <source>
        <dbReference type="Pfam" id="PF00082"/>
    </source>
</evidence>
<feature type="compositionally biased region" description="Low complexity" evidence="7">
    <location>
        <begin position="367"/>
        <end position="380"/>
    </location>
</feature>
<evidence type="ECO:0000256" key="3">
    <source>
        <dbReference type="ARBA" id="ARBA00022801"/>
    </source>
</evidence>
<proteinExistence type="inferred from homology"/>
<evidence type="ECO:0000256" key="4">
    <source>
        <dbReference type="ARBA" id="ARBA00022825"/>
    </source>
</evidence>
<dbReference type="InterPro" id="IPR000209">
    <property type="entry name" value="Peptidase_S8/S53_dom"/>
</dbReference>
<dbReference type="PROSITE" id="PS00136">
    <property type="entry name" value="SUBTILASE_ASP"/>
    <property type="match status" value="1"/>
</dbReference>
<dbReference type="PANTHER" id="PTHR43806:SF11">
    <property type="entry name" value="CEREVISIN-RELATED"/>
    <property type="match status" value="1"/>
</dbReference>
<keyword evidence="10" id="KW-1185">Reference proteome</keyword>
<dbReference type="SUPFAM" id="SSF52743">
    <property type="entry name" value="Subtilisin-like"/>
    <property type="match status" value="1"/>
</dbReference>
<dbReference type="InterPro" id="IPR036852">
    <property type="entry name" value="Peptidase_S8/S53_dom_sf"/>
</dbReference>
<dbReference type="Proteomes" id="UP000800981">
    <property type="component" value="Unassembled WGS sequence"/>
</dbReference>
<feature type="region of interest" description="Disordered" evidence="7">
    <location>
        <begin position="367"/>
        <end position="388"/>
    </location>
</feature>
<comment type="similarity">
    <text evidence="1 5 6">Belongs to the peptidase S8 family.</text>
</comment>
<protein>
    <submittedName>
        <fullName evidence="9">S8/S53 family peptidase</fullName>
    </submittedName>
</protein>